<keyword evidence="10" id="KW-1185">Reference proteome</keyword>
<feature type="domain" description="DNA/RNA non-specific endonuclease/pyrophosphatase/phosphodiesterase" evidence="8">
    <location>
        <begin position="460"/>
        <end position="691"/>
    </location>
</feature>
<dbReference type="SMART" id="SM00892">
    <property type="entry name" value="Endonuclease_NS"/>
    <property type="match status" value="1"/>
</dbReference>
<dbReference type="EC" id="3.4.21.-" evidence="6"/>
<keyword evidence="4 6" id="KW-0378">Hydrolase</keyword>
<dbReference type="InterPro" id="IPR008256">
    <property type="entry name" value="Peptidase_S1B"/>
</dbReference>
<dbReference type="Gene3D" id="2.40.10.10">
    <property type="entry name" value="Trypsin-like serine proteases"/>
    <property type="match status" value="2"/>
</dbReference>
<name>A0ABT8T053_9HYPH</name>
<evidence type="ECO:0000259" key="7">
    <source>
        <dbReference type="SMART" id="SM00477"/>
    </source>
</evidence>
<evidence type="ECO:0000256" key="1">
    <source>
        <dbReference type="ARBA" id="ARBA00008764"/>
    </source>
</evidence>
<reference evidence="9" key="1">
    <citation type="journal article" date="2015" name="Int. J. Syst. Evol. Microbiol.">
        <title>Rhizobium oryzicola sp. nov., potential plant-growth-promoting endophytic bacteria isolated from rice roots.</title>
        <authorList>
            <person name="Zhang X.X."/>
            <person name="Gao J.S."/>
            <person name="Cao Y.H."/>
            <person name="Sheirdil R.A."/>
            <person name="Wang X.C."/>
            <person name="Zhang L."/>
        </authorList>
    </citation>
    <scope>NUCLEOTIDE SEQUENCE</scope>
    <source>
        <strain evidence="9">05753</strain>
    </source>
</reference>
<dbReference type="RefSeq" id="WP_302077817.1">
    <property type="nucleotide sequence ID" value="NZ_JAUKWQ010000005.1"/>
</dbReference>
<dbReference type="Proteomes" id="UP001169006">
    <property type="component" value="Unassembled WGS sequence"/>
</dbReference>
<feature type="domain" description="ENPP1-3/EXOG-like endonuclease/phosphodiesterase" evidence="7">
    <location>
        <begin position="461"/>
        <end position="701"/>
    </location>
</feature>
<dbReference type="PANTHER" id="PTHR13966">
    <property type="entry name" value="ENDONUCLEASE RELATED"/>
    <property type="match status" value="1"/>
</dbReference>
<dbReference type="Gene3D" id="3.40.570.10">
    <property type="entry name" value="Extracellular Endonuclease, subunit A"/>
    <property type="match status" value="1"/>
</dbReference>
<dbReference type="EMBL" id="JAUKWQ010000005">
    <property type="protein sequence ID" value="MDO1583611.1"/>
    <property type="molecule type" value="Genomic_DNA"/>
</dbReference>
<dbReference type="InterPro" id="IPR044929">
    <property type="entry name" value="DNA/RNA_non-sp_Endonuclease_sf"/>
</dbReference>
<dbReference type="InterPro" id="IPR001604">
    <property type="entry name" value="Endo_G_ENPP1-like_dom"/>
</dbReference>
<dbReference type="SUPFAM" id="SSF50494">
    <property type="entry name" value="Trypsin-like serine proteases"/>
    <property type="match status" value="1"/>
</dbReference>
<gene>
    <name evidence="9" type="ORF">Q2T52_16110</name>
</gene>
<organism evidence="9 10">
    <name type="scientific">Rhizobium oryzicola</name>
    <dbReference type="NCBI Taxonomy" id="1232668"/>
    <lineage>
        <taxon>Bacteria</taxon>
        <taxon>Pseudomonadati</taxon>
        <taxon>Pseudomonadota</taxon>
        <taxon>Alphaproteobacteria</taxon>
        <taxon>Hyphomicrobiales</taxon>
        <taxon>Rhizobiaceae</taxon>
        <taxon>Rhizobium/Agrobacterium group</taxon>
        <taxon>Rhizobium</taxon>
    </lineage>
</organism>
<dbReference type="SUPFAM" id="SSF54060">
    <property type="entry name" value="His-Me finger endonucleases"/>
    <property type="match status" value="1"/>
</dbReference>
<dbReference type="Pfam" id="PF01223">
    <property type="entry name" value="Endonuclease_NS"/>
    <property type="match status" value="1"/>
</dbReference>
<evidence type="ECO:0000256" key="3">
    <source>
        <dbReference type="ARBA" id="ARBA00022729"/>
    </source>
</evidence>
<evidence type="ECO:0000256" key="6">
    <source>
        <dbReference type="RuleBase" id="RU004296"/>
    </source>
</evidence>
<protein>
    <recommendedName>
        <fullName evidence="6">Serine protease</fullName>
        <ecNumber evidence="6">3.4.21.-</ecNumber>
    </recommendedName>
</protein>
<reference evidence="9" key="2">
    <citation type="submission" date="2023-07" db="EMBL/GenBank/DDBJ databases">
        <authorList>
            <person name="Sun H."/>
        </authorList>
    </citation>
    <scope>NUCLEOTIDE SEQUENCE</scope>
    <source>
        <strain evidence="9">05753</strain>
    </source>
</reference>
<evidence type="ECO:0000313" key="10">
    <source>
        <dbReference type="Proteomes" id="UP001169006"/>
    </source>
</evidence>
<dbReference type="GO" id="GO:0004519">
    <property type="term" value="F:endonuclease activity"/>
    <property type="evidence" value="ECO:0007669"/>
    <property type="project" value="UniProtKB-KW"/>
</dbReference>
<comment type="similarity">
    <text evidence="1 6">Belongs to the peptidase S1B family.</text>
</comment>
<sequence length="709" mass="78675">MKLEHVKIVEMPAAEQSLLAGVPAGSTVEYIAKRPKFLTADGQTATPLEQEALFERNDLLEVNFLDRCILVRRCVGRIEIKSASVQGWATGFLIAPGMVLTNNHVFSDAAAVGTSRIVFDYWFDVAGQRPQSTDFFEFQPELFFVTSKTLDYTVVAVSPTSLAGNQISDRSFLRLIPESGKIQEEEFVTIFQHPEGNPMQVALRENEVTRARQDEDFIWYRADTAHGSSGGCVTNNSLQVVALHSGGCLKRNGEGKIMLVNGGLADSTDGLLETDVQWEANRGYRASRIAADLVEQTRRLWPQRLADIERALRTGDVMSTAIQPTNLRPQGAIGRADASKEQEIQMVQGSGSTDGQTLSVSGQQSLGSVVLPLQLRVSLEVAGTSAPVLATAGSTGLASTQLETEAYKMRTPIIYDGLSSRAGFNSRFLDPARDVPRPVITEEGKAILAPLLEGSEVELKYAHFSVWMHKERRLALFTATNVDWRDRRKVVDGKSTSRASLAGWSDKASFAERWALDPRMDPRYQLPDEFYNNDRGAFDKGHISRRDDVCWGATFAEIQMANGDTFHVTNCSPQRKEFNQGAMGQENWGDLETAIQTITKKELQPACIFAGPMLRANDGWFEGEDTSGAARIRIPSEFWKIVVVKGVNDFEVYSFLLKQEVRDVTENEFYVTDEWLAAYKPVSVIQEGMRGWLDLSELARYDQHGKATA</sequence>
<keyword evidence="2 6" id="KW-0645">Protease</keyword>
<evidence type="ECO:0000256" key="2">
    <source>
        <dbReference type="ARBA" id="ARBA00022670"/>
    </source>
</evidence>
<evidence type="ECO:0000256" key="4">
    <source>
        <dbReference type="ARBA" id="ARBA00022801"/>
    </source>
</evidence>
<proteinExistence type="inferred from homology"/>
<dbReference type="InterPro" id="IPR040255">
    <property type="entry name" value="Non-specific_endonuclease"/>
</dbReference>
<comment type="caution">
    <text evidence="9">The sequence shown here is derived from an EMBL/GenBank/DDBJ whole genome shotgun (WGS) entry which is preliminary data.</text>
</comment>
<accession>A0ABT8T053</accession>
<keyword evidence="3" id="KW-0732">Signal</keyword>
<dbReference type="SMART" id="SM00477">
    <property type="entry name" value="NUC"/>
    <property type="match status" value="1"/>
</dbReference>
<keyword evidence="5 6" id="KW-0720">Serine protease</keyword>
<keyword evidence="9" id="KW-0540">Nuclease</keyword>
<dbReference type="InterPro" id="IPR043504">
    <property type="entry name" value="Peptidase_S1_PA_chymotrypsin"/>
</dbReference>
<evidence type="ECO:0000313" key="9">
    <source>
        <dbReference type="EMBL" id="MDO1583611.1"/>
    </source>
</evidence>
<evidence type="ECO:0000256" key="5">
    <source>
        <dbReference type="ARBA" id="ARBA00022825"/>
    </source>
</evidence>
<dbReference type="InterPro" id="IPR009003">
    <property type="entry name" value="Peptidase_S1_PA"/>
</dbReference>
<dbReference type="InterPro" id="IPR044925">
    <property type="entry name" value="His-Me_finger_sf"/>
</dbReference>
<dbReference type="PRINTS" id="PR00839">
    <property type="entry name" value="V8PROTEASE"/>
</dbReference>
<evidence type="ECO:0000259" key="8">
    <source>
        <dbReference type="SMART" id="SM00892"/>
    </source>
</evidence>
<keyword evidence="9" id="KW-0255">Endonuclease</keyword>
<dbReference type="InterPro" id="IPR020821">
    <property type="entry name" value="ENPP1-3/EXOG-like_nuc-like"/>
</dbReference>
<dbReference type="Pfam" id="PF13365">
    <property type="entry name" value="Trypsin_2"/>
    <property type="match status" value="1"/>
</dbReference>
<dbReference type="PANTHER" id="PTHR13966:SF5">
    <property type="entry name" value="ENDONUCLEASE G, MITOCHONDRIAL"/>
    <property type="match status" value="1"/>
</dbReference>